<dbReference type="eggNOG" id="ENOG502SC82">
    <property type="taxonomic scope" value="Eukaryota"/>
</dbReference>
<feature type="compositionally biased region" description="Polar residues" evidence="1">
    <location>
        <begin position="637"/>
        <end position="646"/>
    </location>
</feature>
<feature type="compositionally biased region" description="Polar residues" evidence="1">
    <location>
        <begin position="154"/>
        <end position="176"/>
    </location>
</feature>
<dbReference type="VEuPathDB" id="FungiDB:MELLADRAFT_84760"/>
<dbReference type="OrthoDB" id="2504266at2759"/>
<feature type="region of interest" description="Disordered" evidence="1">
    <location>
        <begin position="855"/>
        <end position="875"/>
    </location>
</feature>
<feature type="compositionally biased region" description="Basic and acidic residues" evidence="1">
    <location>
        <begin position="458"/>
        <end position="470"/>
    </location>
</feature>
<dbReference type="STRING" id="747676.F4RG65"/>
<feature type="region of interest" description="Disordered" evidence="1">
    <location>
        <begin position="890"/>
        <end position="971"/>
    </location>
</feature>
<dbReference type="KEGG" id="mlr:MELLADRAFT_84760"/>
<dbReference type="Proteomes" id="UP000001072">
    <property type="component" value="Unassembled WGS sequence"/>
</dbReference>
<accession>F4RG65</accession>
<feature type="compositionally biased region" description="Polar residues" evidence="1">
    <location>
        <begin position="109"/>
        <end position="126"/>
    </location>
</feature>
<evidence type="ECO:0000256" key="1">
    <source>
        <dbReference type="SAM" id="MobiDB-lite"/>
    </source>
</evidence>
<organism evidence="3">
    <name type="scientific">Melampsora larici-populina (strain 98AG31 / pathotype 3-4-7)</name>
    <name type="common">Poplar leaf rust fungus</name>
    <dbReference type="NCBI Taxonomy" id="747676"/>
    <lineage>
        <taxon>Eukaryota</taxon>
        <taxon>Fungi</taxon>
        <taxon>Dikarya</taxon>
        <taxon>Basidiomycota</taxon>
        <taxon>Pucciniomycotina</taxon>
        <taxon>Pucciniomycetes</taxon>
        <taxon>Pucciniales</taxon>
        <taxon>Melampsoraceae</taxon>
        <taxon>Melampsora</taxon>
    </lineage>
</organism>
<feature type="compositionally biased region" description="Basic and acidic residues" evidence="1">
    <location>
        <begin position="241"/>
        <end position="262"/>
    </location>
</feature>
<name>F4RG65_MELLP</name>
<feature type="compositionally biased region" description="Basic and acidic residues" evidence="1">
    <location>
        <begin position="296"/>
        <end position="333"/>
    </location>
</feature>
<dbReference type="RefSeq" id="XP_007408185.1">
    <property type="nucleotide sequence ID" value="XM_007408123.1"/>
</dbReference>
<feature type="compositionally biased region" description="Pro residues" evidence="1">
    <location>
        <begin position="915"/>
        <end position="939"/>
    </location>
</feature>
<dbReference type="EMBL" id="GL883100">
    <property type="protein sequence ID" value="EGG08599.1"/>
    <property type="molecule type" value="Genomic_DNA"/>
</dbReference>
<feature type="region of interest" description="Disordered" evidence="1">
    <location>
        <begin position="391"/>
        <end position="420"/>
    </location>
</feature>
<feature type="compositionally biased region" description="Polar residues" evidence="1">
    <location>
        <begin position="339"/>
        <end position="348"/>
    </location>
</feature>
<reference evidence="3" key="1">
    <citation type="journal article" date="2011" name="Proc. Natl. Acad. Sci. U.S.A.">
        <title>Obligate biotrophy features unraveled by the genomic analysis of rust fungi.</title>
        <authorList>
            <person name="Duplessis S."/>
            <person name="Cuomo C.A."/>
            <person name="Lin Y.-C."/>
            <person name="Aerts A."/>
            <person name="Tisserant E."/>
            <person name="Veneault-Fourrey C."/>
            <person name="Joly D.L."/>
            <person name="Hacquard S."/>
            <person name="Amselem J."/>
            <person name="Cantarel B.L."/>
            <person name="Chiu R."/>
            <person name="Coutinho P.M."/>
            <person name="Feau N."/>
            <person name="Field M."/>
            <person name="Frey P."/>
            <person name="Gelhaye E."/>
            <person name="Goldberg J."/>
            <person name="Grabherr M.G."/>
            <person name="Kodira C.D."/>
            <person name="Kohler A."/>
            <person name="Kuees U."/>
            <person name="Lindquist E.A."/>
            <person name="Lucas S.M."/>
            <person name="Mago R."/>
            <person name="Mauceli E."/>
            <person name="Morin E."/>
            <person name="Murat C."/>
            <person name="Pangilinan J.L."/>
            <person name="Park R."/>
            <person name="Pearson M."/>
            <person name="Quesneville H."/>
            <person name="Rouhier N."/>
            <person name="Sakthikumar S."/>
            <person name="Salamov A.A."/>
            <person name="Schmutz J."/>
            <person name="Selles B."/>
            <person name="Shapiro H."/>
            <person name="Tanguay P."/>
            <person name="Tuskan G.A."/>
            <person name="Henrissat B."/>
            <person name="Van de Peer Y."/>
            <person name="Rouze P."/>
            <person name="Ellis J.G."/>
            <person name="Dodds P.N."/>
            <person name="Schein J.E."/>
            <person name="Zhong S."/>
            <person name="Hamelin R.C."/>
            <person name="Grigoriev I.V."/>
            <person name="Szabo L.J."/>
            <person name="Martin F."/>
        </authorList>
    </citation>
    <scope>NUCLEOTIDE SEQUENCE [LARGE SCALE GENOMIC DNA]</scope>
    <source>
        <strain evidence="3">98AG31 / pathotype 3-4-7</strain>
    </source>
</reference>
<proteinExistence type="predicted"/>
<feature type="region of interest" description="Disordered" evidence="1">
    <location>
        <begin position="625"/>
        <end position="647"/>
    </location>
</feature>
<sequence>MSVASADAALLSAARAYASLKMEQQSSSSSYTLSPGSPISITSPKQKAPIHYTRSRLLALANSPLCVRPEALKPLIDWFGEFDPPPSKPNQSTPSHNQSLPSTFPRPHSLQSPEDGNHSSITSPLNVSFLPMMGRGQPPARNPFANFGKFGSEDNANSGSLGLNLHQPTNPSNNGPKLNRRGIDRDSAPHLGRPDNSNDDNPRRRLVDSYPGNNNNSKDRVVNRLLPEDGNTSESRSSARRTMDRYATDSKRDGERDKDRNNRTSPVNNRDEADEHQQPHWRRPLPNGSHANHKKLQSDHHHGTSTKERDHRENIRDFNENNHTYGKERDKHLGPSPTPGRSVSYNSSRPRDKDKHDDYNLNEWPASAHEENAMNDNFVSSMPLQGKRVKDGLWDSGEGKWEMSRQTNDRNPSAGLGATSETDAIQAWKAEMKAMDAKKKQAAAAAANPPQASSDLSPDSKKANGSDHRQPSRNFPDALNLKLADSDHEENAVDSQISLIASSAKTPHFASLLQNNNATAGPAASAPADDDVASQPRASRFAKFFDNSTHQRDENEHGPGFGNPPPSAPSHFDLTLSQHNPLHLQQSDHSASRSSLPNEDQRSILHRSASADPENMARVLSMLQMSSQQPLEPATHPSLQDGQSYPYQPMKNVAAAGSATSSQPQHHMMDLNAYTSQHLPSSKFNSPPPITSPTGFSSGLQNVYNKQQVPEAEFNRRPISVGHNHSIGINANNNYISQRPSQLPSPVNQMRSLEEILSHDHQLQHHQLQPFGPPPPASFTNHLPGQASMNALVQQMNLNKNKIGSSGMEPPLQMYPFQPTMNLPQPTTVNGDRNNLENQKLAFLARQLQQQRLSPNHSINPLSPTTPHLINQQGGVQPRMDLRTINSNFNSQLAQYPGPPPPHLEHQRRYSGALPPLPPPPPPLPPHHLFNHPPPPPPSAMFGQGAHHILPPAPIPPSFQNPTSNNRNGLNLNRSQFVGVQSTVPPPQSFVGNFGNSGVGGVGGGGGSQMDLMSLLNAGQNRRMGNGGNGV</sequence>
<feature type="region of interest" description="Disordered" evidence="1">
    <location>
        <begin position="82"/>
        <end position="361"/>
    </location>
</feature>
<feature type="compositionally biased region" description="Basic and acidic residues" evidence="1">
    <location>
        <begin position="391"/>
        <end position="403"/>
    </location>
</feature>
<feature type="region of interest" description="Disordered" evidence="1">
    <location>
        <begin position="24"/>
        <end position="46"/>
    </location>
</feature>
<gene>
    <name evidence="2" type="ORF">MELLADRAFT_84760</name>
</gene>
<dbReference type="AlphaFoldDB" id="F4RG65"/>
<protein>
    <submittedName>
        <fullName evidence="2">Uncharacterized protein</fullName>
    </submittedName>
</protein>
<feature type="compositionally biased region" description="Low complexity" evidence="1">
    <location>
        <begin position="24"/>
        <end position="40"/>
    </location>
</feature>
<feature type="region of interest" description="Disordered" evidence="1">
    <location>
        <begin position="550"/>
        <end position="575"/>
    </location>
</feature>
<feature type="compositionally biased region" description="Polar residues" evidence="1">
    <location>
        <begin position="89"/>
        <end position="102"/>
    </location>
</feature>
<dbReference type="InParanoid" id="F4RG65"/>
<evidence type="ECO:0000313" key="2">
    <source>
        <dbReference type="EMBL" id="EGG08599.1"/>
    </source>
</evidence>
<keyword evidence="3" id="KW-1185">Reference proteome</keyword>
<dbReference type="GeneID" id="18933600"/>
<dbReference type="HOGENOM" id="CLU_294241_0_0_1"/>
<feature type="compositionally biased region" description="Basic and acidic residues" evidence="1">
    <location>
        <begin position="269"/>
        <end position="278"/>
    </location>
</feature>
<evidence type="ECO:0000313" key="3">
    <source>
        <dbReference type="Proteomes" id="UP000001072"/>
    </source>
</evidence>
<feature type="compositionally biased region" description="Polar residues" evidence="1">
    <location>
        <begin position="582"/>
        <end position="598"/>
    </location>
</feature>
<feature type="region of interest" description="Disordered" evidence="1">
    <location>
        <begin position="439"/>
        <end position="476"/>
    </location>
</feature>
<feature type="compositionally biased region" description="Basic and acidic residues" evidence="1">
    <location>
        <begin position="349"/>
        <end position="359"/>
    </location>
</feature>
<feature type="region of interest" description="Disordered" evidence="1">
    <location>
        <begin position="582"/>
        <end position="601"/>
    </location>
</feature>